<dbReference type="AlphaFoldDB" id="A0A165U9C1"/>
<keyword evidence="2" id="KW-1185">Reference proteome</keyword>
<accession>A0A165U9C1</accession>
<dbReference type="InParanoid" id="A0A165U9C1"/>
<reference evidence="1 2" key="1">
    <citation type="journal article" date="2016" name="Mol. Biol. Evol.">
        <title>Comparative Genomics of Early-Diverging Mushroom-Forming Fungi Provides Insights into the Origins of Lignocellulose Decay Capabilities.</title>
        <authorList>
            <person name="Nagy L.G."/>
            <person name="Riley R."/>
            <person name="Tritt A."/>
            <person name="Adam C."/>
            <person name="Daum C."/>
            <person name="Floudas D."/>
            <person name="Sun H."/>
            <person name="Yadav J.S."/>
            <person name="Pangilinan J."/>
            <person name="Larsson K.H."/>
            <person name="Matsuura K."/>
            <person name="Barry K."/>
            <person name="Labutti K."/>
            <person name="Kuo R."/>
            <person name="Ohm R.A."/>
            <person name="Bhattacharya S.S."/>
            <person name="Shirouzu T."/>
            <person name="Yoshinaga Y."/>
            <person name="Martin F.M."/>
            <person name="Grigoriev I.V."/>
            <person name="Hibbett D.S."/>
        </authorList>
    </citation>
    <scope>NUCLEOTIDE SEQUENCE [LARGE SCALE GENOMIC DNA]</scope>
    <source>
        <strain evidence="1 2">HHB14362 ss-1</strain>
    </source>
</reference>
<protein>
    <submittedName>
        <fullName evidence="1">Uncharacterized protein</fullName>
    </submittedName>
</protein>
<gene>
    <name evidence="1" type="ORF">NEOLEDRAFT_63961</name>
</gene>
<evidence type="ECO:0000313" key="1">
    <source>
        <dbReference type="EMBL" id="KZT27825.1"/>
    </source>
</evidence>
<name>A0A165U9C1_9AGAM</name>
<organism evidence="1 2">
    <name type="scientific">Neolentinus lepideus HHB14362 ss-1</name>
    <dbReference type="NCBI Taxonomy" id="1314782"/>
    <lineage>
        <taxon>Eukaryota</taxon>
        <taxon>Fungi</taxon>
        <taxon>Dikarya</taxon>
        <taxon>Basidiomycota</taxon>
        <taxon>Agaricomycotina</taxon>
        <taxon>Agaricomycetes</taxon>
        <taxon>Gloeophyllales</taxon>
        <taxon>Gloeophyllaceae</taxon>
        <taxon>Neolentinus</taxon>
    </lineage>
</organism>
<dbReference type="EMBL" id="KV425560">
    <property type="protein sequence ID" value="KZT27825.1"/>
    <property type="molecule type" value="Genomic_DNA"/>
</dbReference>
<dbReference type="Proteomes" id="UP000076761">
    <property type="component" value="Unassembled WGS sequence"/>
</dbReference>
<sequence length="133" mass="14777">MTSLIPKIELRLQLRPFASCDSFLVLFLVPRRCTQRARTLFHSRSLFPCPITISCSLTPTPGPCYLHSPEMGISTWPSLYSGIQLRRGSWSLHATPRADSERGPLPFSSSTNTSMMTCKPAQTLVSLPCGIHQ</sequence>
<evidence type="ECO:0000313" key="2">
    <source>
        <dbReference type="Proteomes" id="UP000076761"/>
    </source>
</evidence>
<proteinExistence type="predicted"/>